<protein>
    <recommendedName>
        <fullName evidence="3">3-methyladenine DNA glycosylase</fullName>
    </recommendedName>
</protein>
<name>A0ABN2X354_9MICO</name>
<dbReference type="EMBL" id="BAAAPZ010000017">
    <property type="protein sequence ID" value="GAA2103828.1"/>
    <property type="molecule type" value="Genomic_DNA"/>
</dbReference>
<comment type="caution">
    <text evidence="1">The sequence shown here is derived from an EMBL/GenBank/DDBJ whole genome shotgun (WGS) entry which is preliminary data.</text>
</comment>
<keyword evidence="2" id="KW-1185">Reference proteome</keyword>
<accession>A0ABN2X354</accession>
<evidence type="ECO:0000313" key="2">
    <source>
        <dbReference type="Proteomes" id="UP001500984"/>
    </source>
</evidence>
<evidence type="ECO:0000313" key="1">
    <source>
        <dbReference type="EMBL" id="GAA2103828.1"/>
    </source>
</evidence>
<dbReference type="Proteomes" id="UP001500984">
    <property type="component" value="Unassembled WGS sequence"/>
</dbReference>
<organism evidence="1 2">
    <name type="scientific">Brevibacterium salitolerans</name>
    <dbReference type="NCBI Taxonomy" id="1403566"/>
    <lineage>
        <taxon>Bacteria</taxon>
        <taxon>Bacillati</taxon>
        <taxon>Actinomycetota</taxon>
        <taxon>Actinomycetes</taxon>
        <taxon>Micrococcales</taxon>
        <taxon>Brevibacteriaceae</taxon>
        <taxon>Brevibacterium</taxon>
    </lineage>
</organism>
<proteinExistence type="predicted"/>
<reference evidence="1 2" key="1">
    <citation type="journal article" date="2019" name="Int. J. Syst. Evol. Microbiol.">
        <title>The Global Catalogue of Microorganisms (GCM) 10K type strain sequencing project: providing services to taxonomists for standard genome sequencing and annotation.</title>
        <authorList>
            <consortium name="The Broad Institute Genomics Platform"/>
            <consortium name="The Broad Institute Genome Sequencing Center for Infectious Disease"/>
            <person name="Wu L."/>
            <person name="Ma J."/>
        </authorList>
    </citation>
    <scope>NUCLEOTIDE SEQUENCE [LARGE SCALE GENOMIC DNA]</scope>
    <source>
        <strain evidence="1 2">JCM 15900</strain>
    </source>
</reference>
<gene>
    <name evidence="1" type="ORF">GCM10009823_28030</name>
</gene>
<dbReference type="RefSeq" id="WP_344337908.1">
    <property type="nucleotide sequence ID" value="NZ_BAAAPZ010000017.1"/>
</dbReference>
<evidence type="ECO:0008006" key="3">
    <source>
        <dbReference type="Google" id="ProtNLM"/>
    </source>
</evidence>
<sequence>MSTAPVSPATPDAPPLTAAEAAARAAAHEAAVRSRTRAHLERRSRGEKHPVEDFLYTYYPFTPGQLATWHPGAGTAVSAEAGAEPEADATATASADAQAAVLSRLSARKWYRARALPDGTSVLTLDLTAWREARGSGALFIRDLLARTLGREGTFGCFGLHEWAMVYKQTDEEHRHTQVPLRLSRADTDAVVEGHRIRCSHFDAFRFFTPPARPLNTLAPARETMREMEQPGCLHGGMDLYKWAMKLGPVVPSEVTLAAFDLAREIRVLDMEASPYDVRGWGYDAVAIETPEGKAEYVRRQREFAERGNAIRRDLLSALDSALGDWQPG</sequence>